<feature type="domain" description="FHA" evidence="3">
    <location>
        <begin position="22"/>
        <end position="71"/>
    </location>
</feature>
<evidence type="ECO:0000313" key="5">
    <source>
        <dbReference type="Proteomes" id="UP000317648"/>
    </source>
</evidence>
<dbReference type="InterPro" id="IPR001932">
    <property type="entry name" value="PPM-type_phosphatase-like_dom"/>
</dbReference>
<dbReference type="KEGG" id="lcre:Pla8534_61220"/>
<dbReference type="Gene3D" id="3.30.450.40">
    <property type="match status" value="1"/>
</dbReference>
<dbReference type="InterPro" id="IPR036457">
    <property type="entry name" value="PPM-type-like_dom_sf"/>
</dbReference>
<dbReference type="SUPFAM" id="SSF55781">
    <property type="entry name" value="GAF domain-like"/>
    <property type="match status" value="1"/>
</dbReference>
<accession>A0A518E2E5</accession>
<dbReference type="Gene3D" id="2.60.200.20">
    <property type="match status" value="1"/>
</dbReference>
<dbReference type="PANTHER" id="PTHR43156:SF2">
    <property type="entry name" value="STAGE II SPORULATION PROTEIN E"/>
    <property type="match status" value="1"/>
</dbReference>
<dbReference type="Proteomes" id="UP000317648">
    <property type="component" value="Chromosome"/>
</dbReference>
<dbReference type="EC" id="3.1.3.3" evidence="4"/>
<dbReference type="RefSeq" id="WP_145057377.1">
    <property type="nucleotide sequence ID" value="NZ_CP036433.1"/>
</dbReference>
<evidence type="ECO:0000313" key="4">
    <source>
        <dbReference type="EMBL" id="QDU98261.1"/>
    </source>
</evidence>
<keyword evidence="1 4" id="KW-0378">Hydrolase</keyword>
<protein>
    <submittedName>
        <fullName evidence="4">Phosphoserine phosphatase RsbU</fullName>
        <ecNumber evidence="4">3.1.3.3</ecNumber>
    </submittedName>
</protein>
<dbReference type="CDD" id="cd00060">
    <property type="entry name" value="FHA"/>
    <property type="match status" value="1"/>
</dbReference>
<gene>
    <name evidence="4" type="primary">rsbU_7</name>
    <name evidence="4" type="ORF">Pla8534_61220</name>
</gene>
<dbReference type="InterPro" id="IPR000253">
    <property type="entry name" value="FHA_dom"/>
</dbReference>
<dbReference type="GO" id="GO:0016791">
    <property type="term" value="F:phosphatase activity"/>
    <property type="evidence" value="ECO:0007669"/>
    <property type="project" value="TreeGrafter"/>
</dbReference>
<dbReference type="SMART" id="SM00065">
    <property type="entry name" value="GAF"/>
    <property type="match status" value="1"/>
</dbReference>
<dbReference type="Pfam" id="PF01590">
    <property type="entry name" value="GAF"/>
    <property type="match status" value="1"/>
</dbReference>
<feature type="region of interest" description="Disordered" evidence="2">
    <location>
        <begin position="112"/>
        <end position="134"/>
    </location>
</feature>
<dbReference type="Pfam" id="PF07228">
    <property type="entry name" value="SpoIIE"/>
    <property type="match status" value="1"/>
</dbReference>
<keyword evidence="5" id="KW-1185">Reference proteome</keyword>
<dbReference type="PANTHER" id="PTHR43156">
    <property type="entry name" value="STAGE II SPORULATION PROTEIN E-RELATED"/>
    <property type="match status" value="1"/>
</dbReference>
<evidence type="ECO:0000256" key="2">
    <source>
        <dbReference type="SAM" id="MobiDB-lite"/>
    </source>
</evidence>
<sequence length="587" mass="63851">MAKLIVQENEQTLSFPLRDGVSVVGRHPNSDIPIAQGTVSGKHALVIRDGDKHYLEDIGSRNGTFINDQKIEERTLLSHNDAIRFGQFEVRFECEASELPVVNETVTAQVEKPAAAPSATPPKAAPRQTPSPALPTVSFEQMQLERQVDFTNTGDEEITEAAPSRGRFGALETQPEAKLKAVLEISQNLAGSLSLEQMLPAILDTLFSIFRYADRGCILLRDSSGAMVPRAIKHRRAGEDASVRLSRTIVNKVLTEKVGVLSADAMSEFSASASISELNIRSMMCAPLLDLSGEPCGVISIDSQNPLGQFAKGDLDLLMAVAGQAALSYETARLMETFIAKQKQDGEMEIAQTVQRDLLPEAMPQTPGWQFYASYDTAQAVGGDYYDWFELPNKKVCLSFGDVAGKGVPGALIMARISSCVQSTIRHVIDPEQAVCAINDHMCDSRVEGRFVTYVLAMIDPETGEVELANAGHMSPLIRRHNGEIESFDEELVGPPIGVMDEYPYEVDRKVLQPGDMVVIVTDGVDEAMNPAGELYGTDRVIEFVKNGSHDAAELGKALLADVRRHAAGRAQNDDITIMTFGRNSTG</sequence>
<organism evidence="4 5">
    <name type="scientific">Lignipirellula cremea</name>
    <dbReference type="NCBI Taxonomy" id="2528010"/>
    <lineage>
        <taxon>Bacteria</taxon>
        <taxon>Pseudomonadati</taxon>
        <taxon>Planctomycetota</taxon>
        <taxon>Planctomycetia</taxon>
        <taxon>Pirellulales</taxon>
        <taxon>Pirellulaceae</taxon>
        <taxon>Lignipirellula</taxon>
    </lineage>
</organism>
<dbReference type="SMART" id="SM00240">
    <property type="entry name" value="FHA"/>
    <property type="match status" value="1"/>
</dbReference>
<dbReference type="AlphaFoldDB" id="A0A518E2E5"/>
<dbReference type="InterPro" id="IPR029016">
    <property type="entry name" value="GAF-like_dom_sf"/>
</dbReference>
<dbReference type="OrthoDB" id="247273at2"/>
<dbReference type="InterPro" id="IPR008984">
    <property type="entry name" value="SMAD_FHA_dom_sf"/>
</dbReference>
<proteinExistence type="predicted"/>
<dbReference type="PROSITE" id="PS50006">
    <property type="entry name" value="FHA_DOMAIN"/>
    <property type="match status" value="1"/>
</dbReference>
<reference evidence="4 5" key="1">
    <citation type="submission" date="2019-02" db="EMBL/GenBank/DDBJ databases">
        <title>Deep-cultivation of Planctomycetes and their phenomic and genomic characterization uncovers novel biology.</title>
        <authorList>
            <person name="Wiegand S."/>
            <person name="Jogler M."/>
            <person name="Boedeker C."/>
            <person name="Pinto D."/>
            <person name="Vollmers J."/>
            <person name="Rivas-Marin E."/>
            <person name="Kohn T."/>
            <person name="Peeters S.H."/>
            <person name="Heuer A."/>
            <person name="Rast P."/>
            <person name="Oberbeckmann S."/>
            <person name="Bunk B."/>
            <person name="Jeske O."/>
            <person name="Meyerdierks A."/>
            <person name="Storesund J.E."/>
            <person name="Kallscheuer N."/>
            <person name="Luecker S."/>
            <person name="Lage O.M."/>
            <person name="Pohl T."/>
            <person name="Merkel B.J."/>
            <person name="Hornburger P."/>
            <person name="Mueller R.-W."/>
            <person name="Bruemmer F."/>
            <person name="Labrenz M."/>
            <person name="Spormann A.M."/>
            <person name="Op den Camp H."/>
            <person name="Overmann J."/>
            <person name="Amann R."/>
            <person name="Jetten M.S.M."/>
            <person name="Mascher T."/>
            <person name="Medema M.H."/>
            <person name="Devos D.P."/>
            <person name="Kaster A.-K."/>
            <person name="Ovreas L."/>
            <person name="Rohde M."/>
            <person name="Galperin M.Y."/>
            <person name="Jogler C."/>
        </authorList>
    </citation>
    <scope>NUCLEOTIDE SEQUENCE [LARGE SCALE GENOMIC DNA]</scope>
    <source>
        <strain evidence="4 5">Pla85_3_4</strain>
    </source>
</reference>
<dbReference type="SUPFAM" id="SSF49879">
    <property type="entry name" value="SMAD/FHA domain"/>
    <property type="match status" value="1"/>
</dbReference>
<dbReference type="EMBL" id="CP036433">
    <property type="protein sequence ID" value="QDU98261.1"/>
    <property type="molecule type" value="Genomic_DNA"/>
</dbReference>
<dbReference type="InterPro" id="IPR052016">
    <property type="entry name" value="Bact_Sigma-Reg"/>
</dbReference>
<evidence type="ECO:0000256" key="1">
    <source>
        <dbReference type="ARBA" id="ARBA00022801"/>
    </source>
</evidence>
<dbReference type="Gene3D" id="3.60.40.10">
    <property type="entry name" value="PPM-type phosphatase domain"/>
    <property type="match status" value="1"/>
</dbReference>
<dbReference type="SUPFAM" id="SSF81606">
    <property type="entry name" value="PP2C-like"/>
    <property type="match status" value="1"/>
</dbReference>
<name>A0A518E2E5_9BACT</name>
<dbReference type="SMART" id="SM00331">
    <property type="entry name" value="PP2C_SIG"/>
    <property type="match status" value="1"/>
</dbReference>
<dbReference type="InterPro" id="IPR003018">
    <property type="entry name" value="GAF"/>
</dbReference>
<dbReference type="Pfam" id="PF00498">
    <property type="entry name" value="FHA"/>
    <property type="match status" value="1"/>
</dbReference>
<evidence type="ECO:0000259" key="3">
    <source>
        <dbReference type="PROSITE" id="PS50006"/>
    </source>
</evidence>